<dbReference type="InterPro" id="IPR025629">
    <property type="entry name" value="DUF4287"/>
</dbReference>
<dbReference type="Proteomes" id="UP000694287">
    <property type="component" value="Unassembled WGS sequence"/>
</dbReference>
<accession>A0ABS6UU46</accession>
<comment type="caution">
    <text evidence="1">The sequence shown here is derived from an EMBL/GenBank/DDBJ whole genome shotgun (WGS) entry which is preliminary data.</text>
</comment>
<dbReference type="Pfam" id="PF14117">
    <property type="entry name" value="DUF4287"/>
    <property type="match status" value="1"/>
</dbReference>
<organism evidence="1 2">
    <name type="scientific">Pseudonocardia abyssalis</name>
    <dbReference type="NCBI Taxonomy" id="2792008"/>
    <lineage>
        <taxon>Bacteria</taxon>
        <taxon>Bacillati</taxon>
        <taxon>Actinomycetota</taxon>
        <taxon>Actinomycetes</taxon>
        <taxon>Pseudonocardiales</taxon>
        <taxon>Pseudonocardiaceae</taxon>
        <taxon>Pseudonocardia</taxon>
    </lineage>
</organism>
<evidence type="ECO:0000313" key="2">
    <source>
        <dbReference type="Proteomes" id="UP000694287"/>
    </source>
</evidence>
<dbReference type="RefSeq" id="WP_218606398.1">
    <property type="nucleotide sequence ID" value="NZ_JADQDJ010000615.1"/>
</dbReference>
<evidence type="ECO:0000313" key="1">
    <source>
        <dbReference type="EMBL" id="MBW0135774.1"/>
    </source>
</evidence>
<reference evidence="1 2" key="1">
    <citation type="submission" date="2020-11" db="EMBL/GenBank/DDBJ databases">
        <title>Pseudonocardia abyssalis sp. nov. and Pseudonocardia oceani sp. nov., description and phylogenomic analysis of two novel actinomycetes isolated from the deep Southern Ocean.</title>
        <authorList>
            <person name="Parra J."/>
        </authorList>
    </citation>
    <scope>NUCLEOTIDE SEQUENCE [LARGE SCALE GENOMIC DNA]</scope>
    <source>
        <strain evidence="1 2">KRD-168</strain>
    </source>
</reference>
<keyword evidence="2" id="KW-1185">Reference proteome</keyword>
<dbReference type="EMBL" id="JADQDK010000001">
    <property type="protein sequence ID" value="MBW0135774.1"/>
    <property type="molecule type" value="Genomic_DNA"/>
</dbReference>
<name>A0ABS6UU46_9PSEU</name>
<gene>
    <name evidence="1" type="ORF">I4I81_16135</name>
</gene>
<protein>
    <submittedName>
        <fullName evidence="1">DUF4287 domain-containing protein</fullName>
    </submittedName>
</protein>
<sequence>MSFQAYLDNVEKKSGRIPADLVAIAHERGYGVDTKVGVMIDWLKTDFDLGRGHAMALIHVIRNGAEIDDEHVGTTGVHRDESSTLRLDGIANR</sequence>
<proteinExistence type="predicted"/>